<reference evidence="2" key="1">
    <citation type="submission" date="2020-07" db="EMBL/GenBank/DDBJ databases">
        <title>Genomic analysis of a strain of Sedimentibacter Hydroxybenzoicus DSM7310.</title>
        <authorList>
            <person name="Ma S."/>
        </authorList>
    </citation>
    <scope>NUCLEOTIDE SEQUENCE</scope>
    <source>
        <strain evidence="2">DSM 7310</strain>
    </source>
</reference>
<dbReference type="GO" id="GO:0004386">
    <property type="term" value="F:helicase activity"/>
    <property type="evidence" value="ECO:0007669"/>
    <property type="project" value="InterPro"/>
</dbReference>
<keyword evidence="3" id="KW-1185">Reference proteome</keyword>
<dbReference type="EMBL" id="JACBNQ010000019">
    <property type="protein sequence ID" value="NYB75301.1"/>
    <property type="molecule type" value="Genomic_DNA"/>
</dbReference>
<dbReference type="RefSeq" id="WP_179239001.1">
    <property type="nucleotide sequence ID" value="NZ_JACBNQ010000019.1"/>
</dbReference>
<evidence type="ECO:0000259" key="1">
    <source>
        <dbReference type="Pfam" id="PF13086"/>
    </source>
</evidence>
<dbReference type="InterPro" id="IPR027417">
    <property type="entry name" value="P-loop_NTPase"/>
</dbReference>
<evidence type="ECO:0000313" key="3">
    <source>
        <dbReference type="Proteomes" id="UP000611629"/>
    </source>
</evidence>
<feature type="domain" description="DNA2/NAM7 helicase helicase" evidence="1">
    <location>
        <begin position="138"/>
        <end position="314"/>
    </location>
</feature>
<name>A0A974BM15_SEDHY</name>
<accession>A0A974BM15</accession>
<dbReference type="SUPFAM" id="SSF52540">
    <property type="entry name" value="P-loop containing nucleoside triphosphate hydrolases"/>
    <property type="match status" value="1"/>
</dbReference>
<proteinExistence type="predicted"/>
<dbReference type="AlphaFoldDB" id="A0A974BM15"/>
<dbReference type="InterPro" id="IPR041677">
    <property type="entry name" value="DNA2/NAM7_AAA_11"/>
</dbReference>
<sequence length="335" mass="38841">MHISYHHLGNASELALRSVRIWYNIIVKEYSIDGSKQSIRQFLDADDYCLLDEFEKNQEIIKDKITSSNPQIAGVDDMPYIIAIGMDLIIDLEHEYEAIINMYAENNITVSVKAFFGDLVKHPERRKEYPIALLNKKVNIDQLLAINTAMKYPIAYIQGPPGTGKTNTIINTIITAFFNERTVLFASYNNHPIDSVFQTFQSISYRDKIVPFPVVRLGNNEKVAESLDFIKDIYERTKNIDIFDKTLEKNKGDKIERAKKLTRLLKKHEQILQLKERKETIEKLISTYDQFTFQADLQGRQLYEVEKLLKSLGEVTDEEAVNLISDDEEEFLKYL</sequence>
<evidence type="ECO:0000313" key="2">
    <source>
        <dbReference type="EMBL" id="NYB75301.1"/>
    </source>
</evidence>
<dbReference type="Pfam" id="PF13086">
    <property type="entry name" value="AAA_11"/>
    <property type="match status" value="1"/>
</dbReference>
<dbReference type="Proteomes" id="UP000611629">
    <property type="component" value="Unassembled WGS sequence"/>
</dbReference>
<gene>
    <name evidence="2" type="ORF">HZF24_14230</name>
</gene>
<protein>
    <recommendedName>
        <fullName evidence="1">DNA2/NAM7 helicase helicase domain-containing protein</fullName>
    </recommendedName>
</protein>
<organism evidence="2 3">
    <name type="scientific">Sedimentibacter hydroxybenzoicus DSM 7310</name>
    <dbReference type="NCBI Taxonomy" id="1123245"/>
    <lineage>
        <taxon>Bacteria</taxon>
        <taxon>Bacillati</taxon>
        <taxon>Bacillota</taxon>
        <taxon>Tissierellia</taxon>
        <taxon>Sedimentibacter</taxon>
    </lineage>
</organism>
<dbReference type="Gene3D" id="3.40.50.300">
    <property type="entry name" value="P-loop containing nucleotide triphosphate hydrolases"/>
    <property type="match status" value="1"/>
</dbReference>
<comment type="caution">
    <text evidence="2">The sequence shown here is derived from an EMBL/GenBank/DDBJ whole genome shotgun (WGS) entry which is preliminary data.</text>
</comment>